<keyword evidence="1" id="KW-1133">Transmembrane helix</keyword>
<keyword evidence="1" id="KW-0472">Membrane</keyword>
<dbReference type="AlphaFoldDB" id="A0A016UW10"/>
<evidence type="ECO:0000313" key="3">
    <source>
        <dbReference type="Proteomes" id="UP000024635"/>
    </source>
</evidence>
<evidence type="ECO:0000256" key="1">
    <source>
        <dbReference type="SAM" id="Phobius"/>
    </source>
</evidence>
<comment type="caution">
    <text evidence="2">The sequence shown here is derived from an EMBL/GenBank/DDBJ whole genome shotgun (WGS) entry which is preliminary data.</text>
</comment>
<organism evidence="2 3">
    <name type="scientific">Ancylostoma ceylanicum</name>
    <dbReference type="NCBI Taxonomy" id="53326"/>
    <lineage>
        <taxon>Eukaryota</taxon>
        <taxon>Metazoa</taxon>
        <taxon>Ecdysozoa</taxon>
        <taxon>Nematoda</taxon>
        <taxon>Chromadorea</taxon>
        <taxon>Rhabditida</taxon>
        <taxon>Rhabditina</taxon>
        <taxon>Rhabditomorpha</taxon>
        <taxon>Strongyloidea</taxon>
        <taxon>Ancylostomatidae</taxon>
        <taxon>Ancylostomatinae</taxon>
        <taxon>Ancylostoma</taxon>
    </lineage>
</organism>
<keyword evidence="3" id="KW-1185">Reference proteome</keyword>
<feature type="transmembrane region" description="Helical" evidence="1">
    <location>
        <begin position="52"/>
        <end position="74"/>
    </location>
</feature>
<gene>
    <name evidence="2" type="primary">Acey_s0027.g1629</name>
    <name evidence="2" type="ORF">Y032_0027g1629</name>
</gene>
<name>A0A016UW10_9BILA</name>
<accession>A0A016UW10</accession>
<keyword evidence="1" id="KW-0812">Transmembrane</keyword>
<dbReference type="EMBL" id="JARK01001363">
    <property type="protein sequence ID" value="EYC18638.1"/>
    <property type="molecule type" value="Genomic_DNA"/>
</dbReference>
<evidence type="ECO:0000313" key="2">
    <source>
        <dbReference type="EMBL" id="EYC18638.1"/>
    </source>
</evidence>
<dbReference type="OrthoDB" id="5873125at2759"/>
<dbReference type="Proteomes" id="UP000024635">
    <property type="component" value="Unassembled WGS sequence"/>
</dbReference>
<sequence length="103" mass="11835">MKTCNEIVDPTRNQMHRKFALHQINRARLKLSVDWFDIDNESDSNVSAKLLAITYSIAHCKMMFLVLLGGIAVIRADSIILRNDCIREDQECDIILENLLGKF</sequence>
<proteinExistence type="predicted"/>
<protein>
    <submittedName>
        <fullName evidence="2">Uncharacterized protein</fullName>
    </submittedName>
</protein>
<reference evidence="3" key="1">
    <citation type="journal article" date="2015" name="Nat. Genet.">
        <title>The genome and transcriptome of the zoonotic hookworm Ancylostoma ceylanicum identify infection-specific gene families.</title>
        <authorList>
            <person name="Schwarz E.M."/>
            <person name="Hu Y."/>
            <person name="Antoshechkin I."/>
            <person name="Miller M.M."/>
            <person name="Sternberg P.W."/>
            <person name="Aroian R.V."/>
        </authorList>
    </citation>
    <scope>NUCLEOTIDE SEQUENCE</scope>
    <source>
        <strain evidence="3">HY135</strain>
    </source>
</reference>